<name>A0A172ZLJ8_9BACL</name>
<dbReference type="AlphaFoldDB" id="A0A172ZLJ8"/>
<evidence type="ECO:0000313" key="2">
    <source>
        <dbReference type="Proteomes" id="UP000078148"/>
    </source>
</evidence>
<sequence length="131" mass="15506">MSTQDASITYLLYRCDGRRNEPGYFFGTARPGDTNYTDEELLFVYFTDIDQLLPIIEKQYPLTDPKTGEVYDRFDHCWDNPIAAPVWQQILEEMQHFPAENEDHRAFIDLFVEWVRERLQHADEIIVEGTL</sequence>
<proteinExistence type="predicted"/>
<dbReference type="OrthoDB" id="89542at2"/>
<gene>
    <name evidence="1" type="ORF">AR543_22120</name>
</gene>
<organism evidence="1 2">
    <name type="scientific">Paenibacillus bovis</name>
    <dbReference type="NCBI Taxonomy" id="1616788"/>
    <lineage>
        <taxon>Bacteria</taxon>
        <taxon>Bacillati</taxon>
        <taxon>Bacillota</taxon>
        <taxon>Bacilli</taxon>
        <taxon>Bacillales</taxon>
        <taxon>Paenibacillaceae</taxon>
        <taxon>Paenibacillus</taxon>
    </lineage>
</organism>
<accession>A0A172ZLJ8</accession>
<dbReference type="RefSeq" id="WP_060536457.1">
    <property type="nucleotide sequence ID" value="NZ_CP013023.1"/>
</dbReference>
<dbReference type="Proteomes" id="UP000078148">
    <property type="component" value="Chromosome"/>
</dbReference>
<evidence type="ECO:0000313" key="1">
    <source>
        <dbReference type="EMBL" id="ANF98419.1"/>
    </source>
</evidence>
<dbReference type="EMBL" id="CP013023">
    <property type="protein sequence ID" value="ANF98419.1"/>
    <property type="molecule type" value="Genomic_DNA"/>
</dbReference>
<keyword evidence="2" id="KW-1185">Reference proteome</keyword>
<reference evidence="2" key="1">
    <citation type="submission" date="2015-10" db="EMBL/GenBank/DDBJ databases">
        <title>Genome of Paenibacillus bovis sp. nov.</title>
        <authorList>
            <person name="Wu Z."/>
            <person name="Gao C."/>
            <person name="Liu Z."/>
            <person name="Zheng H."/>
        </authorList>
    </citation>
    <scope>NUCLEOTIDE SEQUENCE [LARGE SCALE GENOMIC DNA]</scope>
    <source>
        <strain evidence="2">BD3526</strain>
    </source>
</reference>
<reference evidence="1 2" key="2">
    <citation type="journal article" date="2016" name="Int. J. Syst. Evol. Microbiol.">
        <title>Paenibacillus bovis sp. nov., isolated from raw yak (Bos grunniens) milk.</title>
        <authorList>
            <person name="Gao C."/>
            <person name="Han J."/>
            <person name="Liu Z."/>
            <person name="Xu X."/>
            <person name="Hang F."/>
            <person name="Wu Z."/>
        </authorList>
    </citation>
    <scope>NUCLEOTIDE SEQUENCE [LARGE SCALE GENOMIC DNA]</scope>
    <source>
        <strain evidence="1 2">BD3526</strain>
    </source>
</reference>
<protein>
    <submittedName>
        <fullName evidence="1">Uncharacterized protein</fullName>
    </submittedName>
</protein>
<dbReference type="KEGG" id="pbv:AR543_22120"/>